<dbReference type="PANTHER" id="PTHR37592">
    <property type="match status" value="1"/>
</dbReference>
<dbReference type="AlphaFoldDB" id="A0AAN8N3Y9"/>
<proteinExistence type="predicted"/>
<dbReference type="EMBL" id="JAVHJM010000006">
    <property type="protein sequence ID" value="KAK6512916.1"/>
    <property type="molecule type" value="Genomic_DNA"/>
</dbReference>
<dbReference type="Pfam" id="PF23631">
    <property type="entry name" value="DUF7143"/>
    <property type="match status" value="1"/>
</dbReference>
<dbReference type="InterPro" id="IPR055567">
    <property type="entry name" value="DUF7143"/>
</dbReference>
<keyword evidence="4" id="KW-1185">Reference proteome</keyword>
<evidence type="ECO:0000256" key="1">
    <source>
        <dbReference type="SAM" id="SignalP"/>
    </source>
</evidence>
<dbReference type="Proteomes" id="UP001307849">
    <property type="component" value="Unassembled WGS sequence"/>
</dbReference>
<feature type="domain" description="DUF7143" evidence="2">
    <location>
        <begin position="37"/>
        <end position="194"/>
    </location>
</feature>
<evidence type="ECO:0000259" key="2">
    <source>
        <dbReference type="Pfam" id="PF23631"/>
    </source>
</evidence>
<evidence type="ECO:0000313" key="4">
    <source>
        <dbReference type="Proteomes" id="UP001307849"/>
    </source>
</evidence>
<protein>
    <recommendedName>
        <fullName evidence="2">DUF7143 domain-containing protein</fullName>
    </recommendedName>
</protein>
<evidence type="ECO:0000313" key="3">
    <source>
        <dbReference type="EMBL" id="KAK6512916.1"/>
    </source>
</evidence>
<feature type="signal peptide" evidence="1">
    <location>
        <begin position="1"/>
        <end position="18"/>
    </location>
</feature>
<accession>A0AAN8N3Y9</accession>
<keyword evidence="1" id="KW-0732">Signal</keyword>
<comment type="caution">
    <text evidence="3">The sequence shown here is derived from an EMBL/GenBank/DDBJ whole genome shotgun (WGS) entry which is preliminary data.</text>
</comment>
<name>A0AAN8N3Y9_9PEZI</name>
<organism evidence="3 4">
    <name type="scientific">Arthrobotrys conoides</name>
    <dbReference type="NCBI Taxonomy" id="74498"/>
    <lineage>
        <taxon>Eukaryota</taxon>
        <taxon>Fungi</taxon>
        <taxon>Dikarya</taxon>
        <taxon>Ascomycota</taxon>
        <taxon>Pezizomycotina</taxon>
        <taxon>Orbiliomycetes</taxon>
        <taxon>Orbiliales</taxon>
        <taxon>Orbiliaceae</taxon>
        <taxon>Arthrobotrys</taxon>
    </lineage>
</organism>
<sequence length="195" mass="21208">MHIPILLTTLSLLPFTLSIPLISMPSIFRRQSTPCFLIGTTPLPSETLKIANDLASIVTCDASIRPLQNIPDTISGGVRFSSINFEDSDLLPLDFALTTFKTPTPPSSASLTLFTNRLNTYLSQEAAVRSIGGSLAIKAPKFFLAFQVARIKQSKGIVITDPGQTVEHLLEKVLKNAGRVSQVTKDEVTRLAKEL</sequence>
<gene>
    <name evidence="3" type="ORF">TWF506_009078</name>
</gene>
<feature type="chain" id="PRO_5042884043" description="DUF7143 domain-containing protein" evidence="1">
    <location>
        <begin position="19"/>
        <end position="195"/>
    </location>
</feature>
<dbReference type="PANTHER" id="PTHR37592:SF1">
    <property type="match status" value="1"/>
</dbReference>
<reference evidence="3 4" key="1">
    <citation type="submission" date="2019-10" db="EMBL/GenBank/DDBJ databases">
        <authorList>
            <person name="Palmer J.M."/>
        </authorList>
    </citation>
    <scope>NUCLEOTIDE SEQUENCE [LARGE SCALE GENOMIC DNA]</scope>
    <source>
        <strain evidence="3 4">TWF506</strain>
    </source>
</reference>